<feature type="compositionally biased region" description="Basic and acidic residues" evidence="1">
    <location>
        <begin position="109"/>
        <end position="118"/>
    </location>
</feature>
<dbReference type="EMBL" id="JAVDXW010000001">
    <property type="protein sequence ID" value="MDR7303044.1"/>
    <property type="molecule type" value="Genomic_DNA"/>
</dbReference>
<accession>A0AAE3ZHI5</accession>
<dbReference type="AlphaFoldDB" id="A0AAE3ZHI5"/>
<dbReference type="InterPro" id="IPR024412">
    <property type="entry name" value="Lsr2_dim_dom"/>
</dbReference>
<evidence type="ECO:0000313" key="4">
    <source>
        <dbReference type="Proteomes" id="UP001180845"/>
    </source>
</evidence>
<feature type="domain" description="Lsr2 dimerization" evidence="2">
    <location>
        <begin position="1"/>
        <end position="57"/>
    </location>
</feature>
<dbReference type="Proteomes" id="UP001180845">
    <property type="component" value="Unassembled WGS sequence"/>
</dbReference>
<organism evidence="3 4">
    <name type="scientific">Haloactinomyces albus</name>
    <dbReference type="NCBI Taxonomy" id="1352928"/>
    <lineage>
        <taxon>Bacteria</taxon>
        <taxon>Bacillati</taxon>
        <taxon>Actinomycetota</taxon>
        <taxon>Actinomycetes</taxon>
        <taxon>Actinopolysporales</taxon>
        <taxon>Actinopolysporaceae</taxon>
        <taxon>Haloactinomyces</taxon>
    </lineage>
</organism>
<feature type="region of interest" description="Disordered" evidence="1">
    <location>
        <begin position="55"/>
        <end position="161"/>
    </location>
</feature>
<evidence type="ECO:0000259" key="2">
    <source>
        <dbReference type="Pfam" id="PF11774"/>
    </source>
</evidence>
<dbReference type="Gene3D" id="3.30.60.230">
    <property type="entry name" value="Lsr2, dimerization domain"/>
    <property type="match status" value="1"/>
</dbReference>
<evidence type="ECO:0000256" key="1">
    <source>
        <dbReference type="SAM" id="MobiDB-lite"/>
    </source>
</evidence>
<sequence>MAERIQVELVDDIDGSRAQQTVTFALDGVAYEIDLSERHAQQLRAVFARYIERARTAEQTSRKTRQQEQEERRARQTNRQLTEQIRGAAQRSRDRMNEQAQAKAAAKQDSSEGGKAEEEFVAQEEEPTLFSQHESSERKTDESADARVPAVSLPHFLSAAD</sequence>
<dbReference type="GO" id="GO:0003677">
    <property type="term" value="F:DNA binding"/>
    <property type="evidence" value="ECO:0007669"/>
    <property type="project" value="InterPro"/>
</dbReference>
<dbReference type="InterPro" id="IPR042261">
    <property type="entry name" value="Lsr2-like_dimerization"/>
</dbReference>
<comment type="caution">
    <text evidence="3">The sequence shown here is derived from an EMBL/GenBank/DDBJ whole genome shotgun (WGS) entry which is preliminary data.</text>
</comment>
<dbReference type="Pfam" id="PF11774">
    <property type="entry name" value="Lsr2"/>
    <property type="match status" value="1"/>
</dbReference>
<feature type="compositionally biased region" description="Basic and acidic residues" evidence="1">
    <location>
        <begin position="65"/>
        <end position="74"/>
    </location>
</feature>
<reference evidence="3" key="1">
    <citation type="submission" date="2023-07" db="EMBL/GenBank/DDBJ databases">
        <title>Sequencing the genomes of 1000 actinobacteria strains.</title>
        <authorList>
            <person name="Klenk H.-P."/>
        </authorList>
    </citation>
    <scope>NUCLEOTIDE SEQUENCE</scope>
    <source>
        <strain evidence="3">DSM 45977</strain>
    </source>
</reference>
<feature type="compositionally biased region" description="Basic and acidic residues" evidence="1">
    <location>
        <begin position="134"/>
        <end position="145"/>
    </location>
</feature>
<keyword evidence="4" id="KW-1185">Reference proteome</keyword>
<evidence type="ECO:0000313" key="3">
    <source>
        <dbReference type="EMBL" id="MDR7303044.1"/>
    </source>
</evidence>
<feature type="compositionally biased region" description="Low complexity" evidence="1">
    <location>
        <begin position="99"/>
        <end position="108"/>
    </location>
</feature>
<name>A0AAE3ZHI5_9ACTN</name>
<gene>
    <name evidence="3" type="ORF">JOF55_003225</name>
</gene>
<protein>
    <submittedName>
        <fullName evidence="3">Membrane protein involved in colicin uptake</fullName>
    </submittedName>
</protein>
<proteinExistence type="predicted"/>